<accession>A0A918LME2</accession>
<keyword evidence="6" id="KW-1185">Reference proteome</keyword>
<organism evidence="5 6">
    <name type="scientific">Streptomyces purpureus</name>
    <dbReference type="NCBI Taxonomy" id="1951"/>
    <lineage>
        <taxon>Bacteria</taxon>
        <taxon>Bacillati</taxon>
        <taxon>Actinomycetota</taxon>
        <taxon>Actinomycetes</taxon>
        <taxon>Kitasatosporales</taxon>
        <taxon>Streptomycetaceae</taxon>
        <taxon>Streptomyces</taxon>
    </lineage>
</organism>
<gene>
    <name evidence="5" type="ORF">GCM10014713_18070</name>
</gene>
<reference evidence="5" key="1">
    <citation type="journal article" date="2014" name="Int. J. Syst. Evol. Microbiol.">
        <title>Complete genome sequence of Corynebacterium casei LMG S-19264T (=DSM 44701T), isolated from a smear-ripened cheese.</title>
        <authorList>
            <consortium name="US DOE Joint Genome Institute (JGI-PGF)"/>
            <person name="Walter F."/>
            <person name="Albersmeier A."/>
            <person name="Kalinowski J."/>
            <person name="Ruckert C."/>
        </authorList>
    </citation>
    <scope>NUCLEOTIDE SEQUENCE</scope>
    <source>
        <strain evidence="5">JCM 3172</strain>
    </source>
</reference>
<dbReference type="EMBL" id="BMQQ01000005">
    <property type="protein sequence ID" value="GGT25486.1"/>
    <property type="molecule type" value="Genomic_DNA"/>
</dbReference>
<feature type="coiled-coil region" evidence="2">
    <location>
        <begin position="1928"/>
        <end position="1955"/>
    </location>
</feature>
<dbReference type="InterPro" id="IPR022385">
    <property type="entry name" value="Rhs_assc_core"/>
</dbReference>
<evidence type="ECO:0000313" key="6">
    <source>
        <dbReference type="Proteomes" id="UP000619486"/>
    </source>
</evidence>
<name>A0A918LME2_9ACTN</name>
<dbReference type="InterPro" id="IPR056823">
    <property type="entry name" value="TEN-like_YD-shell"/>
</dbReference>
<dbReference type="PANTHER" id="PTHR32305">
    <property type="match status" value="1"/>
</dbReference>
<feature type="compositionally biased region" description="Low complexity" evidence="3">
    <location>
        <begin position="112"/>
        <end position="121"/>
    </location>
</feature>
<evidence type="ECO:0000256" key="3">
    <source>
        <dbReference type="SAM" id="MobiDB-lite"/>
    </source>
</evidence>
<evidence type="ECO:0000313" key="5">
    <source>
        <dbReference type="EMBL" id="GGT25486.1"/>
    </source>
</evidence>
<feature type="compositionally biased region" description="Low complexity" evidence="3">
    <location>
        <begin position="129"/>
        <end position="138"/>
    </location>
</feature>
<evidence type="ECO:0000256" key="1">
    <source>
        <dbReference type="ARBA" id="ARBA00022737"/>
    </source>
</evidence>
<keyword evidence="1" id="KW-0677">Repeat</keyword>
<feature type="domain" description="Teneurin-like YD-shell" evidence="4">
    <location>
        <begin position="1654"/>
        <end position="1850"/>
    </location>
</feature>
<dbReference type="InterPro" id="IPR006530">
    <property type="entry name" value="YD"/>
</dbReference>
<keyword evidence="2" id="KW-0175">Coiled coil</keyword>
<dbReference type="InterPro" id="IPR050708">
    <property type="entry name" value="T6SS_VgrG/RHS"/>
</dbReference>
<evidence type="ECO:0000256" key="2">
    <source>
        <dbReference type="SAM" id="Coils"/>
    </source>
</evidence>
<dbReference type="PANTHER" id="PTHR32305:SF17">
    <property type="entry name" value="TRNA NUCLEASE WAPA"/>
    <property type="match status" value="1"/>
</dbReference>
<feature type="region of interest" description="Disordered" evidence="3">
    <location>
        <begin position="1786"/>
        <end position="1806"/>
    </location>
</feature>
<dbReference type="Pfam" id="PF25023">
    <property type="entry name" value="TEN_YD-shell"/>
    <property type="match status" value="1"/>
</dbReference>
<dbReference type="Proteomes" id="UP000619486">
    <property type="component" value="Unassembled WGS sequence"/>
</dbReference>
<dbReference type="Pfam" id="PF05593">
    <property type="entry name" value="RHS_repeat"/>
    <property type="match status" value="1"/>
</dbReference>
<dbReference type="Gene3D" id="2.180.10.10">
    <property type="entry name" value="RHS repeat-associated core"/>
    <property type="match status" value="2"/>
</dbReference>
<dbReference type="NCBIfam" id="TIGR01643">
    <property type="entry name" value="YD_repeat_2x"/>
    <property type="match status" value="2"/>
</dbReference>
<dbReference type="InterPro" id="IPR031325">
    <property type="entry name" value="RHS_repeat"/>
</dbReference>
<dbReference type="RefSeq" id="WP_189200867.1">
    <property type="nucleotide sequence ID" value="NZ_BMQQ01000005.1"/>
</dbReference>
<dbReference type="NCBIfam" id="TIGR03696">
    <property type="entry name" value="Rhs_assc_core"/>
    <property type="match status" value="1"/>
</dbReference>
<feature type="region of interest" description="Disordered" evidence="3">
    <location>
        <begin position="887"/>
        <end position="915"/>
    </location>
</feature>
<sequence>MSQVRGGGIRRGAAWAVWTRQTAAVLAGLLLTGLLGGPVAAAAALEELGLRNPAPVPTKEVEPKASGLTDFAARNAWKGAPKVAWPKAGTATVDVLTEGRNAGPVRLVKVPTAKATSPSGKASGGSGTSSGVTSAAGPEQAQVRILDRKASEALGVDGLVVALRATRGSKGKVGVEVDYRPFRDAYGGDWGSRLKLRQLPACALTTPRVKGCGGGQDVPSTNDAKAGTLKARVELPGAAPIAPKTSAGKAAPRTTALADGSGTALFAVTAGASGSAGDFKATSLAASASWTAGGSNGGFTWNYDIHTPDVPGDVAPKLQLAYSSQSVDGRTAATNNQANWIGEGWSMDPGYIERQYIPCTDDKAGSNNTAAKVGDLCWKKDNAVLNLGGRTNTLVKDTASGEWHLESDDGTQIVKVADSGRGNEDADGEYWKVTTPDGTQYYFGYNRLPGWVSGKPETDSAWTVPVFGNHAGEPCYSSSFSGSWCRQAWRWNLDYVVDPHGDAMAYYWNKELNYYGRNVNASTGASTATVYARGGTLDRIEYGLRGTDMYGAKPAAKVDFTVAERCLTNCSAFDKGHAANWPDVPFDQYCASGTECKDRYSPSFWSRMRLTKIATSVLVGSVYKPVDSWTLGQQFPASGDGMKPALWLASITRTGHTGAGDVTMPAVTFKALPLPNRVEGATTGGDPDPVPPLWRHRVYGIETETGGVIGVTYSARDCKAGDVPSPATNTRRCYPVIWSPPDAPADDYEPYLDWFHSYVVTQVLETDQTGGAPAKRTDYAYLDGMAWGKSKDDEFTKAKHLTYSDRKGYGRIQIRTGDDSARKTLKEYRYFRGIEGAAVKDSEGVAITDWEPFAGMTREEATYNGDGGKLESVTSYEPWLSAATATETRAEGLPARKAHATGGKAEKSRTAVGAGWRTTQTTRTFDAVGQVLTESKLGDTAKAGDEECVTNTYARNTAKNILTLLAEAKTVAKPCTTVPTLPADLISVERRYYDGATSLTAAPVEGDVTRLEEQDETGNGFLTTARHTYDQHGRELTETDALGHTTTTAYTPATVLAPTAKTETNALGHTMTTTYEPARGVATSVVDANGKRTDAVHDGLGRVLKVWQPGWSKADHSTQPSEEYSYRISRTEANSVTTKSLKHNGEYRTSYALFDGQLRERQTQSPAIGTQQTVVTETHYDSHGRAWRSFGAYIADIAPSTTLFTAKSVNQVPVATENVFDGMGRVTASLSLKFGDEQWRTTTTYGGDRVTLIPPRGGTATTKVTDADGRTTELLQYAGADLTQPQKTTYTYGKYDEPQTVTDPAGNTWTYTFDSRGQKTQVDDPDKGLSKLTYDRAGRVATTTDARGAILTTVYDELGRKAEVKNGPILLAKWTYDTVAKGQLTSATRYVDGAAYTTSTGGYTDRYQPTSTSFTAPTAAGALAGTYAWRYGYNAETGALEWTLNPAVGNVPSERVTTNYNSDDLPFRTSRDGIALVANTLYDAFARPGVTEFGDPLGKSVRQARSYDEHTGRLTRQTTDRSIAPQRIDDTTYAYDPAGNIRGVTTVSGQDATKSTDTQCFTTDPLGRLTEAWTAKADCAAAPSASSVGGPDAYWHTYGYDAAGNRTQLVEHGTGALAGSDATTTYTHPAPKGNLPHAVQQAVVKGGANDGRKSTFTYDETGNTKKRTIGTRVQDLTWNTEGHLATLVESGKTTSYLYDADGGRMVTRNADGSSILTLPNGDELKVSAGGAKTGTRYYTHNGETVAVRQGAETAYLFGDHQGTAMAAVALGTLAITRRKQLPFGGLRSEQSTDFGPRGFVGGTNDPTGLTHLGAREYDPTLGRFLSVDPIIDHDDPAQMNAYSYAHNNPVTKSDPDGLRPDGPVGGNGVADYFWAKERGMSAGYTYKSGRWIWHQTPRKDADSQKRYRAYRANPSHYKVYHYNAKAVAAAKAQAVKRAKERAARAEAERRKKENGILASIAKGNFKDAFDNSLGSRYWWTHTGVDLGIKFLATVGTTACIASAICGAGLFAVGALSLFAVGLGAHIALADEVDAKNPEKFILPTAISQVEGMVAGATFGRGAGMAAIRGPKAPKYHSALSNGRGGSDPLFSGVPQKQWGSALKGWLRNLM</sequence>
<comment type="caution">
    <text evidence="5">The sequence shown here is derived from an EMBL/GenBank/DDBJ whole genome shotgun (WGS) entry which is preliminary data.</text>
</comment>
<protein>
    <recommendedName>
        <fullName evidence="4">Teneurin-like YD-shell domain-containing protein</fullName>
    </recommendedName>
</protein>
<evidence type="ECO:0000259" key="4">
    <source>
        <dbReference type="Pfam" id="PF25023"/>
    </source>
</evidence>
<feature type="region of interest" description="Disordered" evidence="3">
    <location>
        <begin position="112"/>
        <end position="140"/>
    </location>
</feature>
<proteinExistence type="predicted"/>
<reference evidence="5" key="2">
    <citation type="submission" date="2020-09" db="EMBL/GenBank/DDBJ databases">
        <authorList>
            <person name="Sun Q."/>
            <person name="Ohkuma M."/>
        </authorList>
    </citation>
    <scope>NUCLEOTIDE SEQUENCE</scope>
    <source>
        <strain evidence="5">JCM 3172</strain>
    </source>
</reference>